<dbReference type="AlphaFoldDB" id="A0A0G2E4W6"/>
<feature type="compositionally biased region" description="Basic and acidic residues" evidence="1">
    <location>
        <begin position="33"/>
        <end position="89"/>
    </location>
</feature>
<evidence type="ECO:0000313" key="2">
    <source>
        <dbReference type="EMBL" id="KKY18062.1"/>
    </source>
</evidence>
<name>A0A0G2E4W6_PHACM</name>
<feature type="compositionally biased region" description="Polar residues" evidence="1">
    <location>
        <begin position="183"/>
        <end position="194"/>
    </location>
</feature>
<organism evidence="2 3">
    <name type="scientific">Phaeomoniella chlamydospora</name>
    <name type="common">Phaeoacremonium chlamydosporum</name>
    <dbReference type="NCBI Taxonomy" id="158046"/>
    <lineage>
        <taxon>Eukaryota</taxon>
        <taxon>Fungi</taxon>
        <taxon>Dikarya</taxon>
        <taxon>Ascomycota</taxon>
        <taxon>Pezizomycotina</taxon>
        <taxon>Eurotiomycetes</taxon>
        <taxon>Chaetothyriomycetidae</taxon>
        <taxon>Phaeomoniellales</taxon>
        <taxon>Phaeomoniellaceae</taxon>
        <taxon>Phaeomoniella</taxon>
    </lineage>
</organism>
<feature type="region of interest" description="Disordered" evidence="1">
    <location>
        <begin position="484"/>
        <end position="526"/>
    </location>
</feature>
<accession>A0A0G2E4W6</accession>
<reference evidence="2 3" key="2">
    <citation type="submission" date="2015-05" db="EMBL/GenBank/DDBJ databases">
        <authorList>
            <person name="Morales-Cruz A."/>
            <person name="Amrine K.C."/>
            <person name="Cantu D."/>
        </authorList>
    </citation>
    <scope>NUCLEOTIDE SEQUENCE [LARGE SCALE GENOMIC DNA]</scope>
    <source>
        <strain evidence="2">UCRPC4</strain>
    </source>
</reference>
<protein>
    <submittedName>
        <fullName evidence="2">Uncharacterized protein</fullName>
    </submittedName>
</protein>
<feature type="compositionally biased region" description="Basic and acidic residues" evidence="1">
    <location>
        <begin position="1"/>
        <end position="19"/>
    </location>
</feature>
<feature type="region of interest" description="Disordered" evidence="1">
    <location>
        <begin position="425"/>
        <end position="462"/>
    </location>
</feature>
<feature type="compositionally biased region" description="Polar residues" evidence="1">
    <location>
        <begin position="208"/>
        <end position="218"/>
    </location>
</feature>
<dbReference type="Proteomes" id="UP000053317">
    <property type="component" value="Unassembled WGS sequence"/>
</dbReference>
<feature type="region of interest" description="Disordered" evidence="1">
    <location>
        <begin position="1"/>
        <end position="89"/>
    </location>
</feature>
<feature type="region of interest" description="Disordered" evidence="1">
    <location>
        <begin position="114"/>
        <end position="161"/>
    </location>
</feature>
<keyword evidence="3" id="KW-1185">Reference proteome</keyword>
<comment type="caution">
    <text evidence="2">The sequence shown here is derived from an EMBL/GenBank/DDBJ whole genome shotgun (WGS) entry which is preliminary data.</text>
</comment>
<feature type="region of interest" description="Disordered" evidence="1">
    <location>
        <begin position="183"/>
        <end position="235"/>
    </location>
</feature>
<proteinExistence type="predicted"/>
<feature type="compositionally biased region" description="Polar residues" evidence="1">
    <location>
        <begin position="252"/>
        <end position="266"/>
    </location>
</feature>
<evidence type="ECO:0000256" key="1">
    <source>
        <dbReference type="SAM" id="MobiDB-lite"/>
    </source>
</evidence>
<feature type="compositionally biased region" description="Polar residues" evidence="1">
    <location>
        <begin position="368"/>
        <end position="378"/>
    </location>
</feature>
<feature type="compositionally biased region" description="Polar residues" evidence="1">
    <location>
        <begin position="285"/>
        <end position="299"/>
    </location>
</feature>
<feature type="compositionally biased region" description="Polar residues" evidence="1">
    <location>
        <begin position="435"/>
        <end position="462"/>
    </location>
</feature>
<feature type="region of interest" description="Disordered" evidence="1">
    <location>
        <begin position="252"/>
        <end position="318"/>
    </location>
</feature>
<gene>
    <name evidence="2" type="ORF">UCRPC4_g05266</name>
</gene>
<evidence type="ECO:0000313" key="3">
    <source>
        <dbReference type="Proteomes" id="UP000053317"/>
    </source>
</evidence>
<dbReference type="EMBL" id="LCWF01000133">
    <property type="protein sequence ID" value="KKY18062.1"/>
    <property type="molecule type" value="Genomic_DNA"/>
</dbReference>
<feature type="compositionally biased region" description="Basic and acidic residues" evidence="1">
    <location>
        <begin position="141"/>
        <end position="161"/>
    </location>
</feature>
<feature type="region of interest" description="Disordered" evidence="1">
    <location>
        <begin position="341"/>
        <end position="411"/>
    </location>
</feature>
<sequence>MPPKKSFDLYKPKQHESGKSARRNYLKRQSLGLREDPETVRFRQRRLEASQRAEEAREQEKKKAQLKEKRLEKEREKERREKEAKEKLIKEGKLDPDALLGKVSASQPRLNKFFGGAAIKPMPGETTERVGRVEEEVESGDEGRDCLSAEHGLEGNLKDDATEKAELLEDLDLPTEGDLNELLLSTRSSQSAPDSETLRADTIMELPKQQSQLSNLEDLSSFKKPSAQDQVDAQLSSEAQFDLSSNIEIFEDLTSQNDIMQPSSSVLRKRKAGEVDDDDDHPLPYQSNRLVFSQMSPSKVNIRAREKPNPLFLPESDLRSRPTDLLLGLCTQDFDFEVDDDQHVSDKENSQPSKATKIRPPKSRLPPKSTSRSVTNSFEAALRKVTSSPVKQRHDGDTDTDYGDVSDIDKIDDFPQDDHSWIDKAALDDLPPTPSKSRTIKSVQSAPNLNTRYQKKPQNPASELNTSFSALDDADFLEAAQAIEQKVKTPTPQNRRMGRRLPWKEQSPGGSPVCRPATRQKRSFEDGWSSLEALASTFEHDF</sequence>
<reference evidence="2 3" key="1">
    <citation type="submission" date="2015-05" db="EMBL/GenBank/DDBJ databases">
        <title>Distinctive expansion of gene families associated with plant cell wall degradation and secondary metabolism in the genomes of grapevine trunk pathogens.</title>
        <authorList>
            <person name="Lawrence D.P."/>
            <person name="Travadon R."/>
            <person name="Rolshausen P.E."/>
            <person name="Baumgartner K."/>
        </authorList>
    </citation>
    <scope>NUCLEOTIDE SEQUENCE [LARGE SCALE GENOMIC DNA]</scope>
    <source>
        <strain evidence="2">UCRPC4</strain>
    </source>
</reference>